<feature type="compositionally biased region" description="Basic and acidic residues" evidence="2">
    <location>
        <begin position="457"/>
        <end position="486"/>
    </location>
</feature>
<evidence type="ECO:0000313" key="4">
    <source>
        <dbReference type="Proteomes" id="UP000193920"/>
    </source>
</evidence>
<evidence type="ECO:0000256" key="1">
    <source>
        <dbReference type="SAM" id="Coils"/>
    </source>
</evidence>
<feature type="compositionally biased region" description="Acidic residues" evidence="2">
    <location>
        <begin position="564"/>
        <end position="579"/>
    </location>
</feature>
<feature type="compositionally biased region" description="Basic and acidic residues" evidence="2">
    <location>
        <begin position="265"/>
        <end position="275"/>
    </location>
</feature>
<feature type="coiled-coil region" evidence="1">
    <location>
        <begin position="156"/>
        <end position="198"/>
    </location>
</feature>
<keyword evidence="4" id="KW-1185">Reference proteome</keyword>
<feature type="region of interest" description="Disordered" evidence="2">
    <location>
        <begin position="413"/>
        <end position="654"/>
    </location>
</feature>
<evidence type="ECO:0000256" key="2">
    <source>
        <dbReference type="SAM" id="MobiDB-lite"/>
    </source>
</evidence>
<feature type="region of interest" description="Disordered" evidence="2">
    <location>
        <begin position="332"/>
        <end position="354"/>
    </location>
</feature>
<organism evidence="3 4">
    <name type="scientific">Neocallimastix californiae</name>
    <dbReference type="NCBI Taxonomy" id="1754190"/>
    <lineage>
        <taxon>Eukaryota</taxon>
        <taxon>Fungi</taxon>
        <taxon>Fungi incertae sedis</taxon>
        <taxon>Chytridiomycota</taxon>
        <taxon>Chytridiomycota incertae sedis</taxon>
        <taxon>Neocallimastigomycetes</taxon>
        <taxon>Neocallimastigales</taxon>
        <taxon>Neocallimastigaceae</taxon>
        <taxon>Neocallimastix</taxon>
    </lineage>
</organism>
<feature type="compositionally biased region" description="Basic residues" evidence="2">
    <location>
        <begin position="727"/>
        <end position="738"/>
    </location>
</feature>
<dbReference type="OrthoDB" id="10684233at2759"/>
<comment type="caution">
    <text evidence="3">The sequence shown here is derived from an EMBL/GenBank/DDBJ whole genome shotgun (WGS) entry which is preliminary data.</text>
</comment>
<feature type="compositionally biased region" description="Basic and acidic residues" evidence="2">
    <location>
        <begin position="285"/>
        <end position="299"/>
    </location>
</feature>
<protein>
    <submittedName>
        <fullName evidence="3">Uncharacterized protein</fullName>
    </submittedName>
</protein>
<feature type="region of interest" description="Disordered" evidence="2">
    <location>
        <begin position="74"/>
        <end position="131"/>
    </location>
</feature>
<feature type="compositionally biased region" description="Low complexity" evidence="2">
    <location>
        <begin position="487"/>
        <end position="509"/>
    </location>
</feature>
<feature type="compositionally biased region" description="Basic and acidic residues" evidence="2">
    <location>
        <begin position="634"/>
        <end position="645"/>
    </location>
</feature>
<name>A0A1Y2ERP0_9FUNG</name>
<feature type="compositionally biased region" description="Low complexity" evidence="2">
    <location>
        <begin position="419"/>
        <end position="429"/>
    </location>
</feature>
<proteinExistence type="predicted"/>
<reference evidence="3 4" key="1">
    <citation type="submission" date="2016-08" db="EMBL/GenBank/DDBJ databases">
        <title>A Parts List for Fungal Cellulosomes Revealed by Comparative Genomics.</title>
        <authorList>
            <consortium name="DOE Joint Genome Institute"/>
            <person name="Haitjema C.H."/>
            <person name="Gilmore S.P."/>
            <person name="Henske J.K."/>
            <person name="Solomon K.V."/>
            <person name="De Groot R."/>
            <person name="Kuo A."/>
            <person name="Mondo S.J."/>
            <person name="Salamov A.A."/>
            <person name="Labutti K."/>
            <person name="Zhao Z."/>
            <person name="Chiniquy J."/>
            <person name="Barry K."/>
            <person name="Brewer H.M."/>
            <person name="Purvine S.O."/>
            <person name="Wright A.T."/>
            <person name="Boxma B."/>
            <person name="Van Alen T."/>
            <person name="Hackstein J.H."/>
            <person name="Baker S.E."/>
            <person name="Grigoriev I.V."/>
            <person name="O'Malley M.A."/>
        </authorList>
    </citation>
    <scope>NUCLEOTIDE SEQUENCE [LARGE SCALE GENOMIC DNA]</scope>
    <source>
        <strain evidence="3 4">G1</strain>
    </source>
</reference>
<feature type="region of interest" description="Disordered" evidence="2">
    <location>
        <begin position="257"/>
        <end position="318"/>
    </location>
</feature>
<evidence type="ECO:0000313" key="3">
    <source>
        <dbReference type="EMBL" id="ORY74219.1"/>
    </source>
</evidence>
<dbReference type="EMBL" id="MCOG01000030">
    <property type="protein sequence ID" value="ORY74219.1"/>
    <property type="molecule type" value="Genomic_DNA"/>
</dbReference>
<dbReference type="AlphaFoldDB" id="A0A1Y2ERP0"/>
<feature type="region of interest" description="Disordered" evidence="2">
    <location>
        <begin position="722"/>
        <end position="741"/>
    </location>
</feature>
<feature type="compositionally biased region" description="Low complexity" evidence="2">
    <location>
        <begin position="88"/>
        <end position="100"/>
    </location>
</feature>
<accession>A0A1Y2ERP0</accession>
<feature type="compositionally biased region" description="Low complexity" evidence="2">
    <location>
        <begin position="437"/>
        <end position="452"/>
    </location>
</feature>
<keyword evidence="1" id="KW-0175">Coiled coil</keyword>
<dbReference type="Proteomes" id="UP000193920">
    <property type="component" value="Unassembled WGS sequence"/>
</dbReference>
<feature type="compositionally biased region" description="Polar residues" evidence="2">
    <location>
        <begin position="604"/>
        <end position="614"/>
    </location>
</feature>
<sequence>MNKKEFKMLDGVNPLSFSYHTKEIKITSNSEPSCEKLRSRFFPSVNPLLDKSKKKWSTFGPLKITDATTKSTKNINKNARSGSKKNLKSGLLSSSSSSSKTLRKPKIIYSNNVDSNDPIGSNKNKLNKKKSNIKLNKGKKENKKFRIACIDDVEIIDDTNKNHENTNEKNDRIDNTKKNTIKQEISEFENNNNNNNNNNFNIFDNSLYIPNNNDYVPVKIEGNEIINKEKKDNNSLNRRDQDKVDNETNMMEENIIKTQNDNDNDNDHENQKENENVITHKIKNKNKEKIKEENKKDTESNNGRGPPLSNNSSNSTIDSKKYEEEIKTLEESINIDELDNDNNDNDDDNDNDNDSKLYEEEIKKLEESINIDELDDDDDDNDNDSKLYEEEIKKLEENKLNDSMINTKDFENTTTTITNNNNNNNNNSNNKKKSLKKNNSPKNNFPSSNKSSATSRKKLDNPESSTKHNKPDKENKSLNDSKDDIKSFPSPSSSSVLANNKKKSSSNNEDNSKGKMVKSRKNIHPPTNTSMISEKEKNKNSLRKSSSTEEKKKKKNENKSKDNDNDEGVDGDGDGDVTENENITGKGNDSEDYNEFIIIPGNTLPKNNDNNEASDTIPVSEKDKNKNKVKNKGKNGEESERNSHIHDKKIKNKDFNNNNNNNCIINYGDEKDYLLPKNEKLSGKKKEFIYDTLNSLSEISDTIDTIENNLKSFNVEFIHLPNPPHPPPHHHHHHRHHQNQSQTLILPKAKSQEMIYDVSMLSSLAIRSDEDIQFTLLSITNSLREIQNQTLQDMLESSHFLKPIILSLRYIIMDYSQFLSKRSALRKPSAIRTLQSYLSIPNMVRIFKFI</sequence>
<feature type="compositionally biased region" description="Basic and acidic residues" evidence="2">
    <location>
        <begin position="546"/>
        <end position="563"/>
    </location>
</feature>
<feature type="compositionally biased region" description="Acidic residues" evidence="2">
    <location>
        <begin position="333"/>
        <end position="352"/>
    </location>
</feature>
<gene>
    <name evidence="3" type="ORF">LY90DRAFT_502725</name>
</gene>
<feature type="compositionally biased region" description="Polar residues" evidence="2">
    <location>
        <begin position="300"/>
        <end position="317"/>
    </location>
</feature>